<feature type="region of interest" description="Disordered" evidence="1">
    <location>
        <begin position="240"/>
        <end position="303"/>
    </location>
</feature>
<evidence type="ECO:0000313" key="2">
    <source>
        <dbReference type="EMBL" id="GAD97198.1"/>
    </source>
</evidence>
<dbReference type="InParanoid" id="V5FYM8"/>
<dbReference type="Proteomes" id="UP000018001">
    <property type="component" value="Unassembled WGS sequence"/>
</dbReference>
<sequence length="457" mass="51654">MLISEYFNAANVTTDRLMVPSSHNMGIFGNGRTSTPVKPRDLPDLTFSEMKFLRKQGDKNERRSPQNTSQRYLLTSPTTKSHRKMPQYFSPSDPPVNRHTARQNVLKGNGEGTSYHEASSRIHLSQNIVTSPLSRKSKPTKRSDYSSSLPNRIGIEKIKPCGKMPVNPTSRGISPYADDEGRAPSKELDASLLTYVTGILLNKPNSRKDRKSEVTEDKKPYYNLDDLQKLCKDRESLHGLQDGVSSAGRPVADPHKQRHSYTRSKHHCKNKRSMHSSHSGTSSRSHSRHGSSHKESTKLSIHADSASRVVLPNIVEPSPYPTSEKELSIDHRKQYQAYHDNNFRGQQVRGGAIEKSDEGFGQYQETAGSLDLRTEYAISESIPSVSEVLFNLYGDSYIEDLRDMEKNEILDKHELPEEIYLFSAARIPFDIPWRRCKRIQTSHPSGDITSIYKSVID</sequence>
<accession>V5FYM8</accession>
<dbReference type="HOGENOM" id="CLU_598505_0_0_1"/>
<reference evidence="3" key="1">
    <citation type="journal article" date="2014" name="Genome Announc.">
        <title>Draft genome sequence of the formaldehyde-resistant fungus Byssochlamys spectabilis No. 5 (anamorph Paecilomyces variotii No. 5) (NBRC109023).</title>
        <authorList>
            <person name="Oka T."/>
            <person name="Ekino K."/>
            <person name="Fukuda K."/>
            <person name="Nomura Y."/>
        </authorList>
    </citation>
    <scope>NUCLEOTIDE SEQUENCE [LARGE SCALE GENOMIC DNA]</scope>
    <source>
        <strain evidence="3">No. 5 / NBRC 109023</strain>
    </source>
</reference>
<dbReference type="AlphaFoldDB" id="V5FYM8"/>
<keyword evidence="3" id="KW-1185">Reference proteome</keyword>
<feature type="region of interest" description="Disordered" evidence="1">
    <location>
        <begin position="54"/>
        <end position="148"/>
    </location>
</feature>
<proteinExistence type="predicted"/>
<protein>
    <submittedName>
        <fullName evidence="2">Uncharacterized protein</fullName>
    </submittedName>
</protein>
<feature type="compositionally biased region" description="Polar residues" evidence="1">
    <location>
        <begin position="122"/>
        <end position="134"/>
    </location>
</feature>
<evidence type="ECO:0000256" key="1">
    <source>
        <dbReference type="SAM" id="MobiDB-lite"/>
    </source>
</evidence>
<dbReference type="EMBL" id="BAUL01000189">
    <property type="protein sequence ID" value="GAD97198.1"/>
    <property type="molecule type" value="Genomic_DNA"/>
</dbReference>
<feature type="compositionally biased region" description="Basic residues" evidence="1">
    <location>
        <begin position="256"/>
        <end position="275"/>
    </location>
</feature>
<feature type="compositionally biased region" description="Polar residues" evidence="1">
    <location>
        <begin position="65"/>
        <end position="79"/>
    </location>
</feature>
<comment type="caution">
    <text evidence="2">The sequence shown here is derived from an EMBL/GenBank/DDBJ whole genome shotgun (WGS) entry which is preliminary data.</text>
</comment>
<gene>
    <name evidence="2" type="ORF">PVAR5_5871</name>
</gene>
<dbReference type="OrthoDB" id="2537141at2759"/>
<name>V5FYM8_BYSSN</name>
<evidence type="ECO:0000313" key="3">
    <source>
        <dbReference type="Proteomes" id="UP000018001"/>
    </source>
</evidence>
<organism evidence="2 3">
    <name type="scientific">Byssochlamys spectabilis (strain No. 5 / NBRC 109023)</name>
    <name type="common">Paecilomyces variotii</name>
    <dbReference type="NCBI Taxonomy" id="1356009"/>
    <lineage>
        <taxon>Eukaryota</taxon>
        <taxon>Fungi</taxon>
        <taxon>Dikarya</taxon>
        <taxon>Ascomycota</taxon>
        <taxon>Pezizomycotina</taxon>
        <taxon>Eurotiomycetes</taxon>
        <taxon>Eurotiomycetidae</taxon>
        <taxon>Eurotiales</taxon>
        <taxon>Thermoascaceae</taxon>
        <taxon>Paecilomyces</taxon>
    </lineage>
</organism>
<feature type="compositionally biased region" description="Basic and acidic residues" evidence="1">
    <location>
        <begin position="54"/>
        <end position="64"/>
    </location>
</feature>